<keyword evidence="2" id="KW-0472">Membrane</keyword>
<feature type="transmembrane region" description="Helical" evidence="2">
    <location>
        <begin position="529"/>
        <end position="550"/>
    </location>
</feature>
<dbReference type="OrthoDB" id="3217869at2"/>
<evidence type="ECO:0000313" key="4">
    <source>
        <dbReference type="Proteomes" id="UP000034196"/>
    </source>
</evidence>
<dbReference type="Proteomes" id="UP000034196">
    <property type="component" value="Unassembled WGS sequence"/>
</dbReference>
<keyword evidence="2" id="KW-0812">Transmembrane</keyword>
<name>A0A1J4NQD9_9ACTN</name>
<evidence type="ECO:0000256" key="1">
    <source>
        <dbReference type="SAM" id="MobiDB-lite"/>
    </source>
</evidence>
<feature type="compositionally biased region" description="Low complexity" evidence="1">
    <location>
        <begin position="333"/>
        <end position="351"/>
    </location>
</feature>
<protein>
    <recommendedName>
        <fullName evidence="5">DUF3533 domain-containing protein</fullName>
    </recommendedName>
</protein>
<feature type="transmembrane region" description="Helical" evidence="2">
    <location>
        <begin position="584"/>
        <end position="601"/>
    </location>
</feature>
<keyword evidence="4" id="KW-1185">Reference proteome</keyword>
<feature type="transmembrane region" description="Helical" evidence="2">
    <location>
        <begin position="184"/>
        <end position="210"/>
    </location>
</feature>
<feature type="transmembrane region" description="Helical" evidence="2">
    <location>
        <begin position="556"/>
        <end position="577"/>
    </location>
</feature>
<dbReference type="EMBL" id="LAVA02000083">
    <property type="protein sequence ID" value="OIJ64354.1"/>
    <property type="molecule type" value="Genomic_DNA"/>
</dbReference>
<feature type="transmembrane region" description="Helical" evidence="2">
    <location>
        <begin position="644"/>
        <end position="662"/>
    </location>
</feature>
<feature type="transmembrane region" description="Helical" evidence="2">
    <location>
        <begin position="245"/>
        <end position="271"/>
    </location>
</feature>
<evidence type="ECO:0000256" key="2">
    <source>
        <dbReference type="SAM" id="Phobius"/>
    </source>
</evidence>
<feature type="transmembrane region" description="Helical" evidence="2">
    <location>
        <begin position="150"/>
        <end position="172"/>
    </location>
</feature>
<comment type="caution">
    <text evidence="3">The sequence shown here is derived from an EMBL/GenBank/DDBJ whole genome shotgun (WGS) entry which is preliminary data.</text>
</comment>
<feature type="transmembrane region" description="Helical" evidence="2">
    <location>
        <begin position="216"/>
        <end position="238"/>
    </location>
</feature>
<gene>
    <name evidence="3" type="ORF">WN71_029865</name>
</gene>
<feature type="transmembrane region" description="Helical" evidence="2">
    <location>
        <begin position="498"/>
        <end position="517"/>
    </location>
</feature>
<dbReference type="STRING" id="1428628.WN71_029865"/>
<evidence type="ECO:0000313" key="3">
    <source>
        <dbReference type="EMBL" id="OIJ64354.1"/>
    </source>
</evidence>
<proteinExistence type="predicted"/>
<sequence>MTTTQDPAGTAAEGRRGALKIVVALGLVLIAQALLALNLVSAQQLLVPRNMPFGVTGPPSPVVAEVASKAGLTLTSYPSQSALEHAAEQGDLYGGYVSGGTTHTLVLVPSKSFFAQTELEPAFLLAAHKLGEKVTVHEIAPLTSNDTVGAVTSLLLLPLLIGGYLAAVFVYKAAHGVAAAPWRAAILIGYALVGAVLTDLIAGLAIGAYASSHFWPLLPCFWLVTAAVALAAAAVQAVVGRMGTLLVAVLFIVVGGPPAGGLGTYLLPVYWRNIGVVLPPQNAVTLINHVLYFGGNNITTPIVVLLLYTAAGTAVIAWFGRIRPALRAGHRTGGAPDPAGAEAGAAEATPTSLPGSRRSWVALLVALGVCAVMQSLFATTYMSASHAPKATNLPFGAVGSSPVLDAAEKKISLKVTQYPDEAAAKTAMNEARVFGALVTSGDSTTLIVVPSMSDLAPLDLAVRFEEAAKATGHKLTVQQYAPTPLAAKDPFGLVQSLMLVPLIIGGYMSSTLLLAATGRAAGRWRAAQLAGFAIVSGLVVDLVVCYWLQGFPSDKFWIVWPVCSLLVAVVAFVAAVLQKVLGPAGTLLTVVAMVLFGNPSSGGASGVPYLPAFWRDIGPYLPPRNGYLLLHRVIYFDGHGTGEALTNLLIYLGAALAVLVVLDLRRPEATVPVDATEAAAVSVPIGAVP</sequence>
<feature type="region of interest" description="Disordered" evidence="1">
    <location>
        <begin position="330"/>
        <end position="354"/>
    </location>
</feature>
<accession>A0A1J4NQD9</accession>
<evidence type="ECO:0008006" key="5">
    <source>
        <dbReference type="Google" id="ProtNLM"/>
    </source>
</evidence>
<dbReference type="RefSeq" id="WP_046591054.1">
    <property type="nucleotide sequence ID" value="NZ_LAVA02000083.1"/>
</dbReference>
<feature type="transmembrane region" description="Helical" evidence="2">
    <location>
        <begin position="298"/>
        <end position="319"/>
    </location>
</feature>
<dbReference type="AlphaFoldDB" id="A0A1J4NQD9"/>
<feature type="transmembrane region" description="Helical" evidence="2">
    <location>
        <begin position="21"/>
        <end position="42"/>
    </location>
</feature>
<keyword evidence="2" id="KW-1133">Transmembrane helix</keyword>
<reference evidence="3" key="1">
    <citation type="submission" date="2016-10" db="EMBL/GenBank/DDBJ databases">
        <title>Genome sequence of Streptomyces mangrovisoli MUSC 149.</title>
        <authorList>
            <person name="Lee L.-H."/>
            <person name="Ser H.-L."/>
        </authorList>
    </citation>
    <scope>NUCLEOTIDE SEQUENCE [LARGE SCALE GENOMIC DNA]</scope>
    <source>
        <strain evidence="3">MUSC 149</strain>
    </source>
</reference>
<feature type="transmembrane region" description="Helical" evidence="2">
    <location>
        <begin position="360"/>
        <end position="384"/>
    </location>
</feature>
<organism evidence="3 4">
    <name type="scientific">Streptomyces mangrovisoli</name>
    <dbReference type="NCBI Taxonomy" id="1428628"/>
    <lineage>
        <taxon>Bacteria</taxon>
        <taxon>Bacillati</taxon>
        <taxon>Actinomycetota</taxon>
        <taxon>Actinomycetes</taxon>
        <taxon>Kitasatosporales</taxon>
        <taxon>Streptomycetaceae</taxon>
        <taxon>Streptomyces</taxon>
    </lineage>
</organism>